<evidence type="ECO:0000256" key="2">
    <source>
        <dbReference type="ARBA" id="ARBA00001936"/>
    </source>
</evidence>
<keyword evidence="13" id="KW-0443">Lipid metabolism</keyword>
<feature type="transmembrane region" description="Helical" evidence="19">
    <location>
        <begin position="6"/>
        <end position="27"/>
    </location>
</feature>
<feature type="transmembrane region" description="Helical" evidence="19">
    <location>
        <begin position="118"/>
        <end position="137"/>
    </location>
</feature>
<dbReference type="AlphaFoldDB" id="A0A6M1SSW6"/>
<dbReference type="EMBL" id="JAALLT010000002">
    <property type="protein sequence ID" value="NGP75872.1"/>
    <property type="molecule type" value="Genomic_DNA"/>
</dbReference>
<evidence type="ECO:0000313" key="21">
    <source>
        <dbReference type="Proteomes" id="UP000473278"/>
    </source>
</evidence>
<evidence type="ECO:0000256" key="3">
    <source>
        <dbReference type="ARBA" id="ARBA00004429"/>
    </source>
</evidence>
<evidence type="ECO:0000256" key="17">
    <source>
        <dbReference type="ARBA" id="ARBA00023264"/>
    </source>
</evidence>
<keyword evidence="9" id="KW-0997">Cell inner membrane</keyword>
<evidence type="ECO:0000256" key="19">
    <source>
        <dbReference type="SAM" id="Phobius"/>
    </source>
</evidence>
<keyword evidence="14 19" id="KW-0472">Membrane</keyword>
<keyword evidence="15" id="KW-0594">Phospholipid biosynthesis</keyword>
<evidence type="ECO:0000256" key="12">
    <source>
        <dbReference type="ARBA" id="ARBA00022989"/>
    </source>
</evidence>
<evidence type="ECO:0000256" key="16">
    <source>
        <dbReference type="ARBA" id="ARBA00023211"/>
    </source>
</evidence>
<evidence type="ECO:0000256" key="13">
    <source>
        <dbReference type="ARBA" id="ARBA00023098"/>
    </source>
</evidence>
<evidence type="ECO:0000256" key="5">
    <source>
        <dbReference type="ARBA" id="ARBA00013195"/>
    </source>
</evidence>
<dbReference type="GO" id="GO:0008654">
    <property type="term" value="P:phospholipid biosynthetic process"/>
    <property type="evidence" value="ECO:0007669"/>
    <property type="project" value="UniProtKB-KW"/>
</dbReference>
<name>A0A6M1SSW6_9BACT</name>
<evidence type="ECO:0000256" key="18">
    <source>
        <dbReference type="ARBA" id="ARBA00033321"/>
    </source>
</evidence>
<evidence type="ECO:0000313" key="20">
    <source>
        <dbReference type="EMBL" id="NGP75872.1"/>
    </source>
</evidence>
<comment type="caution">
    <text evidence="20">The sequence shown here is derived from an EMBL/GenBank/DDBJ whole genome shotgun (WGS) entry which is preliminary data.</text>
</comment>
<protein>
    <recommendedName>
        <fullName evidence="6">Phosphatidylcholine synthase</fullName>
        <ecNumber evidence="5">2.7.8.24</ecNumber>
    </recommendedName>
    <alternativeName>
        <fullName evidence="18">CDP-diglyceride-choline O-phosphatidyltransferase</fullName>
    </alternativeName>
</protein>
<keyword evidence="16" id="KW-0464">Manganese</keyword>
<sequence>MKIPAYGVHLFTALGAALGLWAILLTFDGFYKEAIWVLGAAVFVDAVDGSLARYFDVKDYAPKIDGALMDNIIDFITWTIAPFVWIYATMQIPIWVLIICAISSAFGFSNIQAKTSDNYFLGFPSYWNIVVFYIFMLNLPVEFASAIMLIFAVTTFLPIKFIYPSRTSFLKKFTLVLGSIFALQLIALMILFQESPLYLIYSSFIFPIYYFSLSFYLNFKSVETT</sequence>
<feature type="transmembrane region" description="Helical" evidence="19">
    <location>
        <begin position="198"/>
        <end position="219"/>
    </location>
</feature>
<keyword evidence="11 19" id="KW-0812">Transmembrane</keyword>
<comment type="similarity">
    <text evidence="4">Belongs to the CDP-alcohol phosphatidyltransferase class-I family.</text>
</comment>
<dbReference type="InterPro" id="IPR043130">
    <property type="entry name" value="CDP-OH_PTrfase_TM_dom"/>
</dbReference>
<evidence type="ECO:0000256" key="4">
    <source>
        <dbReference type="ARBA" id="ARBA00010441"/>
    </source>
</evidence>
<evidence type="ECO:0000256" key="15">
    <source>
        <dbReference type="ARBA" id="ARBA00023209"/>
    </source>
</evidence>
<evidence type="ECO:0000256" key="1">
    <source>
        <dbReference type="ARBA" id="ARBA00000958"/>
    </source>
</evidence>
<organism evidence="20 21">
    <name type="scientific">Halalkalibaculum roseum</name>
    <dbReference type="NCBI Taxonomy" id="2709311"/>
    <lineage>
        <taxon>Bacteria</taxon>
        <taxon>Pseudomonadati</taxon>
        <taxon>Balneolota</taxon>
        <taxon>Balneolia</taxon>
        <taxon>Balneolales</taxon>
        <taxon>Balneolaceae</taxon>
        <taxon>Halalkalibaculum</taxon>
    </lineage>
</organism>
<evidence type="ECO:0000256" key="8">
    <source>
        <dbReference type="ARBA" id="ARBA00022516"/>
    </source>
</evidence>
<dbReference type="EC" id="2.7.8.24" evidence="5"/>
<evidence type="ECO:0000256" key="6">
    <source>
        <dbReference type="ARBA" id="ARBA00015623"/>
    </source>
</evidence>
<comment type="cofactor">
    <cofactor evidence="2">
        <name>Mn(2+)</name>
        <dbReference type="ChEBI" id="CHEBI:29035"/>
    </cofactor>
</comment>
<keyword evidence="12 19" id="KW-1133">Transmembrane helix</keyword>
<feature type="transmembrane region" description="Helical" evidence="19">
    <location>
        <begin position="175"/>
        <end position="192"/>
    </location>
</feature>
<feature type="transmembrane region" description="Helical" evidence="19">
    <location>
        <begin position="143"/>
        <end position="163"/>
    </location>
</feature>
<keyword evidence="21" id="KW-1185">Reference proteome</keyword>
<dbReference type="GO" id="GO:0005886">
    <property type="term" value="C:plasma membrane"/>
    <property type="evidence" value="ECO:0007669"/>
    <property type="project" value="UniProtKB-SubCell"/>
</dbReference>
<dbReference type="Gene3D" id="1.20.120.1760">
    <property type="match status" value="1"/>
</dbReference>
<dbReference type="PIRSF" id="PIRSF000851">
    <property type="entry name" value="PcS"/>
    <property type="match status" value="1"/>
</dbReference>
<dbReference type="GO" id="GO:0050520">
    <property type="term" value="F:phosphatidylcholine synthase activity"/>
    <property type="evidence" value="ECO:0007669"/>
    <property type="project" value="UniProtKB-EC"/>
</dbReference>
<keyword evidence="7" id="KW-1003">Cell membrane</keyword>
<comment type="subcellular location">
    <subcellularLocation>
        <location evidence="3">Cell inner membrane</location>
        <topology evidence="3">Multi-pass membrane protein</topology>
    </subcellularLocation>
</comment>
<evidence type="ECO:0000256" key="7">
    <source>
        <dbReference type="ARBA" id="ARBA00022475"/>
    </source>
</evidence>
<evidence type="ECO:0000256" key="9">
    <source>
        <dbReference type="ARBA" id="ARBA00022519"/>
    </source>
</evidence>
<dbReference type="Proteomes" id="UP000473278">
    <property type="component" value="Unassembled WGS sequence"/>
</dbReference>
<keyword evidence="17" id="KW-1208">Phospholipid metabolism</keyword>
<dbReference type="InterPro" id="IPR026027">
    <property type="entry name" value="PcS"/>
</dbReference>
<dbReference type="InterPro" id="IPR000462">
    <property type="entry name" value="CDP-OH_P_trans"/>
</dbReference>
<keyword evidence="8" id="KW-0444">Lipid biosynthesis</keyword>
<gene>
    <name evidence="20" type="ORF">G3570_04455</name>
</gene>
<comment type="catalytic activity">
    <reaction evidence="1">
        <text>a CDP-1,2-diacyl-sn-glycerol + choline = a 1,2-diacyl-sn-glycero-3-phosphocholine + CMP + H(+)</text>
        <dbReference type="Rhea" id="RHEA:14597"/>
        <dbReference type="ChEBI" id="CHEBI:15354"/>
        <dbReference type="ChEBI" id="CHEBI:15378"/>
        <dbReference type="ChEBI" id="CHEBI:57643"/>
        <dbReference type="ChEBI" id="CHEBI:58332"/>
        <dbReference type="ChEBI" id="CHEBI:60377"/>
        <dbReference type="EC" id="2.7.8.24"/>
    </reaction>
</comment>
<dbReference type="RefSeq" id="WP_165139704.1">
    <property type="nucleotide sequence ID" value="NZ_JAALLT010000002.1"/>
</dbReference>
<evidence type="ECO:0000256" key="11">
    <source>
        <dbReference type="ARBA" id="ARBA00022692"/>
    </source>
</evidence>
<feature type="transmembrane region" description="Helical" evidence="19">
    <location>
        <begin position="75"/>
        <end position="106"/>
    </location>
</feature>
<reference evidence="20 21" key="1">
    <citation type="submission" date="2020-02" db="EMBL/GenBank/DDBJ databases">
        <title>Balneolaceae bacterium YR4-1, complete genome.</title>
        <authorList>
            <person name="Li Y."/>
            <person name="Wu S."/>
        </authorList>
    </citation>
    <scope>NUCLEOTIDE SEQUENCE [LARGE SCALE GENOMIC DNA]</scope>
    <source>
        <strain evidence="20 21">YR4-1</strain>
    </source>
</reference>
<keyword evidence="10" id="KW-0808">Transferase</keyword>
<dbReference type="Pfam" id="PF01066">
    <property type="entry name" value="CDP-OH_P_transf"/>
    <property type="match status" value="1"/>
</dbReference>
<accession>A0A6M1SSW6</accession>
<proteinExistence type="inferred from homology"/>
<evidence type="ECO:0000256" key="10">
    <source>
        <dbReference type="ARBA" id="ARBA00022679"/>
    </source>
</evidence>
<evidence type="ECO:0000256" key="14">
    <source>
        <dbReference type="ARBA" id="ARBA00023136"/>
    </source>
</evidence>